<evidence type="ECO:0000256" key="7">
    <source>
        <dbReference type="SAM" id="Phobius"/>
    </source>
</evidence>
<feature type="region of interest" description="Disordered" evidence="6">
    <location>
        <begin position="73"/>
        <end position="115"/>
    </location>
</feature>
<evidence type="ECO:0000256" key="6">
    <source>
        <dbReference type="SAM" id="MobiDB-lite"/>
    </source>
</evidence>
<evidence type="ECO:0000313" key="8">
    <source>
        <dbReference type="EMBL" id="PNF40391.1"/>
    </source>
</evidence>
<dbReference type="OrthoDB" id="10040809at2759"/>
<keyword evidence="9" id="KW-1185">Reference proteome</keyword>
<gene>
    <name evidence="8" type="ORF">B7P43_G01599</name>
</gene>
<dbReference type="EMBL" id="NEVH01003737">
    <property type="protein sequence ID" value="PNF40391.1"/>
    <property type="molecule type" value="Genomic_DNA"/>
</dbReference>
<comment type="similarity">
    <text evidence="2">Belongs to the UPF0239 family.</text>
</comment>
<evidence type="ECO:0000256" key="1">
    <source>
        <dbReference type="ARBA" id="ARBA00004167"/>
    </source>
</evidence>
<dbReference type="FunCoup" id="A0A2J7RHS8">
    <property type="interactions" value="37"/>
</dbReference>
<evidence type="ECO:0000256" key="3">
    <source>
        <dbReference type="ARBA" id="ARBA00022692"/>
    </source>
</evidence>
<dbReference type="PANTHER" id="PTHR14409:SF0">
    <property type="entry name" value="PROTEIN MANBAL"/>
    <property type="match status" value="1"/>
</dbReference>
<evidence type="ECO:0000256" key="4">
    <source>
        <dbReference type="ARBA" id="ARBA00022989"/>
    </source>
</evidence>
<dbReference type="InParanoid" id="A0A2J7RHS8"/>
<keyword evidence="4 7" id="KW-1133">Transmembrane helix</keyword>
<accession>A0A2J7RHS8</accession>
<keyword evidence="5 7" id="KW-0472">Membrane</keyword>
<name>A0A2J7RHS8_9NEOP</name>
<keyword evidence="3 7" id="KW-0812">Transmembrane</keyword>
<dbReference type="Proteomes" id="UP000235965">
    <property type="component" value="Unassembled WGS sequence"/>
</dbReference>
<dbReference type="InterPro" id="IPR009621">
    <property type="entry name" value="UPF0239"/>
</dbReference>
<organism evidence="8 9">
    <name type="scientific">Cryptotermes secundus</name>
    <dbReference type="NCBI Taxonomy" id="105785"/>
    <lineage>
        <taxon>Eukaryota</taxon>
        <taxon>Metazoa</taxon>
        <taxon>Ecdysozoa</taxon>
        <taxon>Arthropoda</taxon>
        <taxon>Hexapoda</taxon>
        <taxon>Insecta</taxon>
        <taxon>Pterygota</taxon>
        <taxon>Neoptera</taxon>
        <taxon>Polyneoptera</taxon>
        <taxon>Dictyoptera</taxon>
        <taxon>Blattodea</taxon>
        <taxon>Blattoidea</taxon>
        <taxon>Termitoidae</taxon>
        <taxon>Kalotermitidae</taxon>
        <taxon>Cryptotermitinae</taxon>
        <taxon>Cryptotermes</taxon>
    </lineage>
</organism>
<comment type="caution">
    <text evidence="8">The sequence shown here is derived from an EMBL/GenBank/DDBJ whole genome shotgun (WGS) entry which is preliminary data.</text>
</comment>
<proteinExistence type="inferred from homology"/>
<protein>
    <submittedName>
        <fullName evidence="8">Protein anon-73B1</fullName>
    </submittedName>
</protein>
<dbReference type="Pfam" id="PF06783">
    <property type="entry name" value="UPF0239"/>
    <property type="match status" value="1"/>
</dbReference>
<dbReference type="AlphaFoldDB" id="A0A2J7RHS8"/>
<dbReference type="PANTHER" id="PTHR14409">
    <property type="entry name" value="MANNOSIDASE, BETA A, LYSOSOMAL-LIKE, MANBAL PROTEIN"/>
    <property type="match status" value="1"/>
</dbReference>
<feature type="region of interest" description="Disordered" evidence="6">
    <location>
        <begin position="1"/>
        <end position="24"/>
    </location>
</feature>
<feature type="compositionally biased region" description="Basic residues" evidence="6">
    <location>
        <begin position="98"/>
        <end position="115"/>
    </location>
</feature>
<evidence type="ECO:0000313" key="9">
    <source>
        <dbReference type="Proteomes" id="UP000235965"/>
    </source>
</evidence>
<feature type="transmembrane region" description="Helical" evidence="7">
    <location>
        <begin position="47"/>
        <end position="65"/>
    </location>
</feature>
<sequence>MGGNKKGNLKSETVKYGCKSQGTQTRERLHWNHIMTEDFVDSVLRCGLYLGAIFQLICIAAAVVVPDKMGDSNSSYCKELELSDDEGSEHSTPQATPRRPHAHHRPRKQEKKKRR</sequence>
<reference evidence="8 9" key="1">
    <citation type="submission" date="2017-12" db="EMBL/GenBank/DDBJ databases">
        <title>Hemimetabolous genomes reveal molecular basis of termite eusociality.</title>
        <authorList>
            <person name="Harrison M.C."/>
            <person name="Jongepier E."/>
            <person name="Robertson H.M."/>
            <person name="Arning N."/>
            <person name="Bitard-Feildel T."/>
            <person name="Chao H."/>
            <person name="Childers C.P."/>
            <person name="Dinh H."/>
            <person name="Doddapaneni H."/>
            <person name="Dugan S."/>
            <person name="Gowin J."/>
            <person name="Greiner C."/>
            <person name="Han Y."/>
            <person name="Hu H."/>
            <person name="Hughes D.S.T."/>
            <person name="Huylmans A.-K."/>
            <person name="Kemena C."/>
            <person name="Kremer L.P.M."/>
            <person name="Lee S.L."/>
            <person name="Lopez-Ezquerra A."/>
            <person name="Mallet L."/>
            <person name="Monroy-Kuhn J.M."/>
            <person name="Moser A."/>
            <person name="Murali S.C."/>
            <person name="Muzny D.M."/>
            <person name="Otani S."/>
            <person name="Piulachs M.-D."/>
            <person name="Poelchau M."/>
            <person name="Qu J."/>
            <person name="Schaub F."/>
            <person name="Wada-Katsumata A."/>
            <person name="Worley K.C."/>
            <person name="Xie Q."/>
            <person name="Ylla G."/>
            <person name="Poulsen M."/>
            <person name="Gibbs R.A."/>
            <person name="Schal C."/>
            <person name="Richards S."/>
            <person name="Belles X."/>
            <person name="Korb J."/>
            <person name="Bornberg-Bauer E."/>
        </authorList>
    </citation>
    <scope>NUCLEOTIDE SEQUENCE [LARGE SCALE GENOMIC DNA]</scope>
    <source>
        <tissue evidence="8">Whole body</tissue>
    </source>
</reference>
<comment type="subcellular location">
    <subcellularLocation>
        <location evidence="1">Membrane</location>
        <topology evidence="1">Single-pass membrane protein</topology>
    </subcellularLocation>
</comment>
<dbReference type="GO" id="GO:0016020">
    <property type="term" value="C:membrane"/>
    <property type="evidence" value="ECO:0007669"/>
    <property type="project" value="UniProtKB-SubCell"/>
</dbReference>
<evidence type="ECO:0000256" key="5">
    <source>
        <dbReference type="ARBA" id="ARBA00023136"/>
    </source>
</evidence>
<evidence type="ECO:0000256" key="2">
    <source>
        <dbReference type="ARBA" id="ARBA00006839"/>
    </source>
</evidence>